<gene>
    <name evidence="8" type="ORF">HDA39_004955</name>
</gene>
<dbReference type="Gene3D" id="3.90.1150.10">
    <property type="entry name" value="Aspartate Aminotransferase, domain 1"/>
    <property type="match status" value="1"/>
</dbReference>
<feature type="domain" description="Aminotransferase class I/classII large" evidence="7">
    <location>
        <begin position="33"/>
        <end position="392"/>
    </location>
</feature>
<keyword evidence="4 6" id="KW-0808">Transferase</keyword>
<dbReference type="InterPro" id="IPR015421">
    <property type="entry name" value="PyrdxlP-dep_Trfase_major"/>
</dbReference>
<dbReference type="InterPro" id="IPR015422">
    <property type="entry name" value="PyrdxlP-dep_Trfase_small"/>
</dbReference>
<keyword evidence="5" id="KW-0663">Pyridoxal phosphate</keyword>
<evidence type="ECO:0000313" key="9">
    <source>
        <dbReference type="Proteomes" id="UP000549971"/>
    </source>
</evidence>
<evidence type="ECO:0000256" key="4">
    <source>
        <dbReference type="ARBA" id="ARBA00022679"/>
    </source>
</evidence>
<comment type="similarity">
    <text evidence="2 6">Belongs to the class-I pyridoxal-phosphate-dependent aminotransferase family.</text>
</comment>
<dbReference type="InterPro" id="IPR015424">
    <property type="entry name" value="PyrdxlP-dep_Trfase"/>
</dbReference>
<dbReference type="SUPFAM" id="SSF53383">
    <property type="entry name" value="PLP-dependent transferases"/>
    <property type="match status" value="1"/>
</dbReference>
<evidence type="ECO:0000256" key="3">
    <source>
        <dbReference type="ARBA" id="ARBA00022576"/>
    </source>
</evidence>
<accession>A0A7W9J9T5</accession>
<evidence type="ECO:0000256" key="5">
    <source>
        <dbReference type="ARBA" id="ARBA00022898"/>
    </source>
</evidence>
<dbReference type="PANTHER" id="PTHR46383:SF1">
    <property type="entry name" value="ASPARTATE AMINOTRANSFERASE"/>
    <property type="match status" value="1"/>
</dbReference>
<dbReference type="Proteomes" id="UP000549971">
    <property type="component" value="Unassembled WGS sequence"/>
</dbReference>
<keyword evidence="9" id="KW-1185">Reference proteome</keyword>
<dbReference type="InterPro" id="IPR004838">
    <property type="entry name" value="NHTrfase_class1_PyrdxlP-BS"/>
</dbReference>
<keyword evidence="3 6" id="KW-0032">Aminotransferase</keyword>
<comment type="cofactor">
    <cofactor evidence="1 6">
        <name>pyridoxal 5'-phosphate</name>
        <dbReference type="ChEBI" id="CHEBI:597326"/>
    </cofactor>
</comment>
<dbReference type="PANTHER" id="PTHR46383">
    <property type="entry name" value="ASPARTATE AMINOTRANSFERASE"/>
    <property type="match status" value="1"/>
</dbReference>
<dbReference type="FunFam" id="3.40.640.10:FF:000033">
    <property type="entry name" value="Aspartate aminotransferase"/>
    <property type="match status" value="1"/>
</dbReference>
<dbReference type="Pfam" id="PF00155">
    <property type="entry name" value="Aminotran_1_2"/>
    <property type="match status" value="1"/>
</dbReference>
<evidence type="ECO:0000256" key="1">
    <source>
        <dbReference type="ARBA" id="ARBA00001933"/>
    </source>
</evidence>
<reference evidence="8 9" key="1">
    <citation type="submission" date="2020-08" db="EMBL/GenBank/DDBJ databases">
        <title>Sequencing the genomes of 1000 actinobacteria strains.</title>
        <authorList>
            <person name="Klenk H.-P."/>
        </authorList>
    </citation>
    <scope>NUCLEOTIDE SEQUENCE [LARGE SCALE GENOMIC DNA]</scope>
    <source>
        <strain evidence="8 9">DSM 28967</strain>
    </source>
</reference>
<dbReference type="GO" id="GO:0008483">
    <property type="term" value="F:transaminase activity"/>
    <property type="evidence" value="ECO:0007669"/>
    <property type="project" value="UniProtKB-KW"/>
</dbReference>
<organism evidence="8 9">
    <name type="scientific">Kribbella italica</name>
    <dbReference type="NCBI Taxonomy" id="1540520"/>
    <lineage>
        <taxon>Bacteria</taxon>
        <taxon>Bacillati</taxon>
        <taxon>Actinomycetota</taxon>
        <taxon>Actinomycetes</taxon>
        <taxon>Propionibacteriales</taxon>
        <taxon>Kribbellaceae</taxon>
        <taxon>Kribbella</taxon>
    </lineage>
</organism>
<dbReference type="EMBL" id="JACHMY010000001">
    <property type="protein sequence ID" value="MBB5838221.1"/>
    <property type="molecule type" value="Genomic_DNA"/>
</dbReference>
<dbReference type="CDD" id="cd00609">
    <property type="entry name" value="AAT_like"/>
    <property type="match status" value="1"/>
</dbReference>
<dbReference type="InterPro" id="IPR004839">
    <property type="entry name" value="Aminotransferase_I/II_large"/>
</dbReference>
<sequence length="397" mass="42178">MASRISARIGAISESATLAVDAKAKALKAAGRPVIGFGAGEPDFPTPGYIVEAAVEAARDPKNHRYSPAGGLPELKQAIVEKTKRDSGYEIEAAQVLVTNGGKHAVYNTFATLLDPGDEVLLPAPYWTTYPETIQLAGGVPVEVLADESQNYLVTVEQLEAARTEKTKALLFCSPSNPTGAVDTPEAIEAIGRWALEHGIWVITDEIYEHLTYGDTKFTSLPVAVPEIADQTVVLNGVAKTYAMTGWRVGWMIGPKDVIKAATNLQSHQTSNVNNVAQRAAIAALTGDLSAVDEMKTAFDRRRKLMVSMLNEIPGVECPEPTGAFYAYPSVKGVLGKEINGRAPTTSAELAGIILDEAEVAVVPGEAFGAPGYLRLSYALGDDDLTEGVARIAKLLS</sequence>
<protein>
    <recommendedName>
        <fullName evidence="6">Aminotransferase</fullName>
        <ecNumber evidence="6">2.6.1.-</ecNumber>
    </recommendedName>
</protein>
<comment type="caution">
    <text evidence="8">The sequence shown here is derived from an EMBL/GenBank/DDBJ whole genome shotgun (WGS) entry which is preliminary data.</text>
</comment>
<evidence type="ECO:0000256" key="2">
    <source>
        <dbReference type="ARBA" id="ARBA00007441"/>
    </source>
</evidence>
<dbReference type="EC" id="2.6.1.-" evidence="6"/>
<dbReference type="PROSITE" id="PS00105">
    <property type="entry name" value="AA_TRANSFER_CLASS_1"/>
    <property type="match status" value="1"/>
</dbReference>
<dbReference type="AlphaFoldDB" id="A0A7W9J9T5"/>
<dbReference type="InterPro" id="IPR050596">
    <property type="entry name" value="AspAT/PAT-like"/>
</dbReference>
<evidence type="ECO:0000259" key="7">
    <source>
        <dbReference type="Pfam" id="PF00155"/>
    </source>
</evidence>
<dbReference type="GO" id="GO:0030170">
    <property type="term" value="F:pyridoxal phosphate binding"/>
    <property type="evidence" value="ECO:0007669"/>
    <property type="project" value="InterPro"/>
</dbReference>
<name>A0A7W9J9T5_9ACTN</name>
<dbReference type="RefSeq" id="WP_184798853.1">
    <property type="nucleotide sequence ID" value="NZ_JACHMY010000001.1"/>
</dbReference>
<proteinExistence type="inferred from homology"/>
<dbReference type="Gene3D" id="3.40.640.10">
    <property type="entry name" value="Type I PLP-dependent aspartate aminotransferase-like (Major domain)"/>
    <property type="match status" value="1"/>
</dbReference>
<evidence type="ECO:0000313" key="8">
    <source>
        <dbReference type="EMBL" id="MBB5838221.1"/>
    </source>
</evidence>
<evidence type="ECO:0000256" key="6">
    <source>
        <dbReference type="RuleBase" id="RU000481"/>
    </source>
</evidence>
<dbReference type="GO" id="GO:0006520">
    <property type="term" value="P:amino acid metabolic process"/>
    <property type="evidence" value="ECO:0007669"/>
    <property type="project" value="InterPro"/>
</dbReference>